<dbReference type="InterPro" id="IPR007712">
    <property type="entry name" value="RelE/ParE_toxin"/>
</dbReference>
<organism evidence="4 5">
    <name type="scientific">Collinsella aerofaciens</name>
    <dbReference type="NCBI Taxonomy" id="74426"/>
    <lineage>
        <taxon>Bacteria</taxon>
        <taxon>Bacillati</taxon>
        <taxon>Actinomycetota</taxon>
        <taxon>Coriobacteriia</taxon>
        <taxon>Coriobacteriales</taxon>
        <taxon>Coriobacteriaceae</taxon>
        <taxon>Collinsella</taxon>
    </lineage>
</organism>
<keyword evidence="3" id="KW-0812">Transmembrane</keyword>
<gene>
    <name evidence="4" type="ORF">ERS852381_01886</name>
</gene>
<keyword evidence="3" id="KW-0472">Membrane</keyword>
<dbReference type="PANTHER" id="PTHR35601:SF1">
    <property type="entry name" value="TOXIN RELE"/>
    <property type="match status" value="1"/>
</dbReference>
<accession>A0A174G7E2</accession>
<dbReference type="AlphaFoldDB" id="A0A174G7E2"/>
<comment type="similarity">
    <text evidence="1">Belongs to the RelE toxin family.</text>
</comment>
<protein>
    <submittedName>
        <fullName evidence="4">Plasmid stabilisation system protein</fullName>
    </submittedName>
</protein>
<dbReference type="InterPro" id="IPR035093">
    <property type="entry name" value="RelE/ParE_toxin_dom_sf"/>
</dbReference>
<evidence type="ECO:0000256" key="3">
    <source>
        <dbReference type="SAM" id="Phobius"/>
    </source>
</evidence>
<dbReference type="Pfam" id="PF05016">
    <property type="entry name" value="ParE_toxin"/>
    <property type="match status" value="1"/>
</dbReference>
<dbReference type="EMBL" id="CYYP01000024">
    <property type="protein sequence ID" value="CUO58323.1"/>
    <property type="molecule type" value="Genomic_DNA"/>
</dbReference>
<reference evidence="4 5" key="1">
    <citation type="submission" date="2015-09" db="EMBL/GenBank/DDBJ databases">
        <authorList>
            <consortium name="Pathogen Informatics"/>
        </authorList>
    </citation>
    <scope>NUCLEOTIDE SEQUENCE [LARGE SCALE GENOMIC DNA]</scope>
    <source>
        <strain evidence="4 5">2789STDY5608823</strain>
    </source>
</reference>
<feature type="transmembrane region" description="Helical" evidence="3">
    <location>
        <begin position="16"/>
        <end position="37"/>
    </location>
</feature>
<evidence type="ECO:0000313" key="5">
    <source>
        <dbReference type="Proteomes" id="UP000095468"/>
    </source>
</evidence>
<dbReference type="SUPFAM" id="SSF143011">
    <property type="entry name" value="RelE-like"/>
    <property type="match status" value="1"/>
</dbReference>
<evidence type="ECO:0000256" key="2">
    <source>
        <dbReference type="ARBA" id="ARBA00022649"/>
    </source>
</evidence>
<dbReference type="PANTHER" id="PTHR35601">
    <property type="entry name" value="TOXIN RELE"/>
    <property type="match status" value="1"/>
</dbReference>
<dbReference type="Proteomes" id="UP000095468">
    <property type="component" value="Unassembled WGS sequence"/>
</dbReference>
<keyword evidence="2" id="KW-1277">Toxin-antitoxin system</keyword>
<keyword evidence="3" id="KW-1133">Transmembrane helix</keyword>
<name>A0A174G7E2_9ACTN</name>
<sequence>MHPVLVRKLGRADRSYAKIAAVGLAIGLAMALCASFAKYRSEQSFIDGAENGFGIDVILSWVQEHLDGCEDPRRAPNGKQLQGTDSGWRWRVGAYRILARIEDGKAVIEVVRVGHRQGVYKNMPRL</sequence>
<dbReference type="Gene3D" id="3.30.2310.20">
    <property type="entry name" value="RelE-like"/>
    <property type="match status" value="1"/>
</dbReference>
<evidence type="ECO:0000256" key="1">
    <source>
        <dbReference type="ARBA" id="ARBA00006226"/>
    </source>
</evidence>
<proteinExistence type="inferred from homology"/>
<evidence type="ECO:0000313" key="4">
    <source>
        <dbReference type="EMBL" id="CUO58323.1"/>
    </source>
</evidence>